<evidence type="ECO:0000313" key="3">
    <source>
        <dbReference type="Proteomes" id="UP001500326"/>
    </source>
</evidence>
<keyword evidence="1" id="KW-1133">Transmembrane helix</keyword>
<evidence type="ECO:0000256" key="1">
    <source>
        <dbReference type="SAM" id="Phobius"/>
    </source>
</evidence>
<name>A0ABP5D118_9MICO</name>
<dbReference type="EMBL" id="BAAAOH010000001">
    <property type="protein sequence ID" value="GAA1972311.1"/>
    <property type="molecule type" value="Genomic_DNA"/>
</dbReference>
<comment type="caution">
    <text evidence="2">The sequence shown here is derived from an EMBL/GenBank/DDBJ whole genome shotgun (WGS) entry which is preliminary data.</text>
</comment>
<keyword evidence="1" id="KW-0812">Transmembrane</keyword>
<protein>
    <recommendedName>
        <fullName evidence="4">Cardiolipin synthase N-terminal domain-containing protein</fullName>
    </recommendedName>
</protein>
<evidence type="ECO:0000313" key="2">
    <source>
        <dbReference type="EMBL" id="GAA1972311.1"/>
    </source>
</evidence>
<keyword evidence="3" id="KW-1185">Reference proteome</keyword>
<dbReference type="RefSeq" id="WP_344057356.1">
    <property type="nucleotide sequence ID" value="NZ_BAAAOH010000001.1"/>
</dbReference>
<gene>
    <name evidence="2" type="ORF">GCM10009777_00330</name>
</gene>
<evidence type="ECO:0008006" key="4">
    <source>
        <dbReference type="Google" id="ProtNLM"/>
    </source>
</evidence>
<reference evidence="3" key="1">
    <citation type="journal article" date="2019" name="Int. J. Syst. Evol. Microbiol.">
        <title>The Global Catalogue of Microorganisms (GCM) 10K type strain sequencing project: providing services to taxonomists for standard genome sequencing and annotation.</title>
        <authorList>
            <consortium name="The Broad Institute Genomics Platform"/>
            <consortium name="The Broad Institute Genome Sequencing Center for Infectious Disease"/>
            <person name="Wu L."/>
            <person name="Ma J."/>
        </authorList>
    </citation>
    <scope>NUCLEOTIDE SEQUENCE [LARGE SCALE GENOMIC DNA]</scope>
    <source>
        <strain evidence="3">JCM 14902</strain>
    </source>
</reference>
<sequence>MLTIVCVATVSAIIIANALALAQIIDSDTLPRQIAGRWVLGVILAPGIGAALWLYLRVRPVSDPVVAQSPANADKRPGRRELLRFHEEIDQYLSTHR</sequence>
<accession>A0ABP5D118</accession>
<organism evidence="2 3">
    <name type="scientific">Microbacterium pumilum</name>
    <dbReference type="NCBI Taxonomy" id="344165"/>
    <lineage>
        <taxon>Bacteria</taxon>
        <taxon>Bacillati</taxon>
        <taxon>Actinomycetota</taxon>
        <taxon>Actinomycetes</taxon>
        <taxon>Micrococcales</taxon>
        <taxon>Microbacteriaceae</taxon>
        <taxon>Microbacterium</taxon>
    </lineage>
</organism>
<dbReference type="Proteomes" id="UP001500326">
    <property type="component" value="Unassembled WGS sequence"/>
</dbReference>
<keyword evidence="1" id="KW-0472">Membrane</keyword>
<proteinExistence type="predicted"/>
<feature type="transmembrane region" description="Helical" evidence="1">
    <location>
        <begin position="38"/>
        <end position="56"/>
    </location>
</feature>